<accession>A0AAN9SKA7</accession>
<evidence type="ECO:0000313" key="2">
    <source>
        <dbReference type="Proteomes" id="UP001386955"/>
    </source>
</evidence>
<evidence type="ECO:0000313" key="1">
    <source>
        <dbReference type="EMBL" id="KAK7399590.1"/>
    </source>
</evidence>
<reference evidence="1 2" key="1">
    <citation type="submission" date="2024-01" db="EMBL/GenBank/DDBJ databases">
        <title>The genomes of 5 underutilized Papilionoideae crops provide insights into root nodulation and disease resistanc.</title>
        <authorList>
            <person name="Jiang F."/>
        </authorList>
    </citation>
    <scope>NUCLEOTIDE SEQUENCE [LARGE SCALE GENOMIC DNA]</scope>
    <source>
        <strain evidence="1">DUOXIRENSHENG_FW03</strain>
        <tissue evidence="1">Leaves</tissue>
    </source>
</reference>
<dbReference type="Proteomes" id="UP001386955">
    <property type="component" value="Unassembled WGS sequence"/>
</dbReference>
<proteinExistence type="predicted"/>
<keyword evidence="2" id="KW-1185">Reference proteome</keyword>
<name>A0AAN9SKA7_PSOTE</name>
<organism evidence="1 2">
    <name type="scientific">Psophocarpus tetragonolobus</name>
    <name type="common">Winged bean</name>
    <name type="synonym">Dolichos tetragonolobus</name>
    <dbReference type="NCBI Taxonomy" id="3891"/>
    <lineage>
        <taxon>Eukaryota</taxon>
        <taxon>Viridiplantae</taxon>
        <taxon>Streptophyta</taxon>
        <taxon>Embryophyta</taxon>
        <taxon>Tracheophyta</taxon>
        <taxon>Spermatophyta</taxon>
        <taxon>Magnoliopsida</taxon>
        <taxon>eudicotyledons</taxon>
        <taxon>Gunneridae</taxon>
        <taxon>Pentapetalae</taxon>
        <taxon>rosids</taxon>
        <taxon>fabids</taxon>
        <taxon>Fabales</taxon>
        <taxon>Fabaceae</taxon>
        <taxon>Papilionoideae</taxon>
        <taxon>50 kb inversion clade</taxon>
        <taxon>NPAAA clade</taxon>
        <taxon>indigoferoid/millettioid clade</taxon>
        <taxon>Phaseoleae</taxon>
        <taxon>Psophocarpus</taxon>
    </lineage>
</organism>
<sequence length="134" mass="14986">MNKTLFALGDEMLGVSNVFSYPQYIDLGHGGSSHVFRGICAHIDCSSRMRGMIPRQHTVMGFRLQMGYRGDLVVIMRRLGHDCSVEKSPDSLRSTLSEKPSSRFWDLRFVNGNKISVDAAEDLNKLNCGKAIYA</sequence>
<comment type="caution">
    <text evidence="1">The sequence shown here is derived from an EMBL/GenBank/DDBJ whole genome shotgun (WGS) entry which is preliminary data.</text>
</comment>
<protein>
    <submittedName>
        <fullName evidence="1">Uncharacterized protein</fullName>
    </submittedName>
</protein>
<dbReference type="EMBL" id="JAYMYS010000003">
    <property type="protein sequence ID" value="KAK7399590.1"/>
    <property type="molecule type" value="Genomic_DNA"/>
</dbReference>
<dbReference type="AlphaFoldDB" id="A0AAN9SKA7"/>
<gene>
    <name evidence="1" type="ORF">VNO78_10775</name>
</gene>